<organism evidence="3 4">
    <name type="scientific">Pontimicrobium aquaticum</name>
    <dbReference type="NCBI Taxonomy" id="2565367"/>
    <lineage>
        <taxon>Bacteria</taxon>
        <taxon>Pseudomonadati</taxon>
        <taxon>Bacteroidota</taxon>
        <taxon>Flavobacteriia</taxon>
        <taxon>Flavobacteriales</taxon>
        <taxon>Flavobacteriaceae</taxon>
        <taxon>Pontimicrobium</taxon>
    </lineage>
</organism>
<dbReference type="Pfam" id="PF01832">
    <property type="entry name" value="Glucosaminidase"/>
    <property type="match status" value="1"/>
</dbReference>
<dbReference type="Proteomes" id="UP000307657">
    <property type="component" value="Unassembled WGS sequence"/>
</dbReference>
<proteinExistence type="predicted"/>
<comment type="caution">
    <text evidence="3">The sequence shown here is derived from an EMBL/GenBank/DDBJ whole genome shotgun (WGS) entry which is preliminary data.</text>
</comment>
<dbReference type="AlphaFoldDB" id="A0A4U0ESS2"/>
<keyword evidence="4" id="KW-1185">Reference proteome</keyword>
<dbReference type="Gene3D" id="1.10.530.10">
    <property type="match status" value="1"/>
</dbReference>
<evidence type="ECO:0000256" key="1">
    <source>
        <dbReference type="SAM" id="Phobius"/>
    </source>
</evidence>
<dbReference type="RefSeq" id="WP_136844560.1">
    <property type="nucleotide sequence ID" value="NZ_SUPL01000007.1"/>
</dbReference>
<dbReference type="EMBL" id="SUPL01000007">
    <property type="protein sequence ID" value="TJY33382.1"/>
    <property type="molecule type" value="Genomic_DNA"/>
</dbReference>
<name>A0A4U0ESS2_9FLAO</name>
<sequence>MLFRLKIWLYIWLLKNLYGYTKVSVKLLFAQSWHETGNFKSEVFKQNNNLFGMRHPKVRKTYSKGSNLSHAVFKSHFDSVRDYFERQKNFGISNTGDTNYSLETVASNYATDPNYLQKWQNVKKTIKAPTNNMFLLGGLFFLVLLTVLIYKRTKKF</sequence>
<keyword evidence="1" id="KW-1133">Transmembrane helix</keyword>
<feature type="domain" description="Mannosyl-glycoprotein endo-beta-N-acetylglucosamidase-like" evidence="2">
    <location>
        <begin position="21"/>
        <end position="126"/>
    </location>
</feature>
<evidence type="ECO:0000313" key="4">
    <source>
        <dbReference type="Proteomes" id="UP000307657"/>
    </source>
</evidence>
<dbReference type="OrthoDB" id="1448471at2"/>
<dbReference type="GO" id="GO:0004040">
    <property type="term" value="F:amidase activity"/>
    <property type="evidence" value="ECO:0007669"/>
    <property type="project" value="InterPro"/>
</dbReference>
<feature type="transmembrane region" description="Helical" evidence="1">
    <location>
        <begin position="133"/>
        <end position="150"/>
    </location>
</feature>
<gene>
    <name evidence="3" type="ORF">E5167_12845</name>
</gene>
<evidence type="ECO:0000259" key="2">
    <source>
        <dbReference type="Pfam" id="PF01832"/>
    </source>
</evidence>
<keyword evidence="1" id="KW-0812">Transmembrane</keyword>
<keyword evidence="1" id="KW-0472">Membrane</keyword>
<dbReference type="InterPro" id="IPR002901">
    <property type="entry name" value="MGlyc_endo_b_GlcNAc-like_dom"/>
</dbReference>
<protein>
    <recommendedName>
        <fullName evidence="2">Mannosyl-glycoprotein endo-beta-N-acetylglucosamidase-like domain-containing protein</fullName>
    </recommendedName>
</protein>
<evidence type="ECO:0000313" key="3">
    <source>
        <dbReference type="EMBL" id="TJY33382.1"/>
    </source>
</evidence>
<accession>A0A4U0ESS2</accession>
<reference evidence="3 4" key="1">
    <citation type="submission" date="2019-04" db="EMBL/GenBank/DDBJ databases">
        <title>Lacinutrix sp. nov., isolated from marine water.</title>
        <authorList>
            <person name="Kim W."/>
        </authorList>
    </citation>
    <scope>NUCLEOTIDE SEQUENCE [LARGE SCALE GENOMIC DNA]</scope>
    <source>
        <strain evidence="3 4">CAU 1491</strain>
    </source>
</reference>